<dbReference type="InterPro" id="IPR020094">
    <property type="entry name" value="TruA/RsuA/RluB/E/F_N"/>
</dbReference>
<dbReference type="Gene3D" id="3.30.70.580">
    <property type="entry name" value="Pseudouridine synthase I, catalytic domain, N-terminal subdomain"/>
    <property type="match status" value="1"/>
</dbReference>
<dbReference type="InterPro" id="IPR020103">
    <property type="entry name" value="PsdUridine_synth_cat_dom_sf"/>
</dbReference>
<evidence type="ECO:0000256" key="3">
    <source>
        <dbReference type="ARBA" id="ARBA00023235"/>
    </source>
</evidence>
<evidence type="ECO:0000259" key="4">
    <source>
        <dbReference type="Pfam" id="PF00849"/>
    </source>
</evidence>
<accession>A0A381UAR5</accession>
<proteinExistence type="inferred from homology"/>
<dbReference type="InterPro" id="IPR006145">
    <property type="entry name" value="PsdUridine_synth_RsuA/RluA"/>
</dbReference>
<dbReference type="Gene3D" id="3.30.70.1560">
    <property type="entry name" value="Alpha-L RNA-binding motif"/>
    <property type="match status" value="1"/>
</dbReference>
<keyword evidence="2" id="KW-0694">RNA-binding</keyword>
<keyword evidence="3" id="KW-0413">Isomerase</keyword>
<evidence type="ECO:0000256" key="1">
    <source>
        <dbReference type="ARBA" id="ARBA00008348"/>
    </source>
</evidence>
<dbReference type="PROSITE" id="PS01149">
    <property type="entry name" value="PSI_RSU"/>
    <property type="match status" value="1"/>
</dbReference>
<dbReference type="EMBL" id="UINC01006076">
    <property type="protein sequence ID" value="SVA25322.1"/>
    <property type="molecule type" value="Genomic_DNA"/>
</dbReference>
<dbReference type="SUPFAM" id="SSF55120">
    <property type="entry name" value="Pseudouridine synthase"/>
    <property type="match status" value="1"/>
</dbReference>
<dbReference type="InterPro" id="IPR042092">
    <property type="entry name" value="PsdUridine_s_RsuA/RluB/E/F_cat"/>
</dbReference>
<sequence>VNKKIITLESEVRLWKMYKPTKVICTNKDPQHRKTIFDLIPKNYPRLISIGRLDFMSEGLLLFTNNGDFARRLELPSSNFLRVYRVCINGNINPADLAAINKGIKINGIQYNKVTTKIEKFNAPYTWMIFKIREGKNREIRNICELFLWNIVKLIRIQYGSIKLTKQKPGEIIEVKNFSSTL</sequence>
<evidence type="ECO:0000313" key="5">
    <source>
        <dbReference type="EMBL" id="SVA25322.1"/>
    </source>
</evidence>
<organism evidence="5">
    <name type="scientific">marine metagenome</name>
    <dbReference type="NCBI Taxonomy" id="408172"/>
    <lineage>
        <taxon>unclassified sequences</taxon>
        <taxon>metagenomes</taxon>
        <taxon>ecological metagenomes</taxon>
    </lineage>
</organism>
<name>A0A381UAR5_9ZZZZ</name>
<dbReference type="InterPro" id="IPR050343">
    <property type="entry name" value="RsuA_PseudoU_synthase"/>
</dbReference>
<dbReference type="GO" id="GO:0009982">
    <property type="term" value="F:pseudouridine synthase activity"/>
    <property type="evidence" value="ECO:0007669"/>
    <property type="project" value="InterPro"/>
</dbReference>
<dbReference type="InterPro" id="IPR000748">
    <property type="entry name" value="PsdUridine_synth_RsuA/RluB/E/F"/>
</dbReference>
<dbReference type="Pfam" id="PF00849">
    <property type="entry name" value="PseudoU_synth_2"/>
    <property type="match status" value="1"/>
</dbReference>
<dbReference type="GO" id="GO:0003723">
    <property type="term" value="F:RNA binding"/>
    <property type="evidence" value="ECO:0007669"/>
    <property type="project" value="UniProtKB-KW"/>
</dbReference>
<reference evidence="5" key="1">
    <citation type="submission" date="2018-05" db="EMBL/GenBank/DDBJ databases">
        <authorList>
            <person name="Lanie J.A."/>
            <person name="Ng W.-L."/>
            <person name="Kazmierczak K.M."/>
            <person name="Andrzejewski T.M."/>
            <person name="Davidsen T.M."/>
            <person name="Wayne K.J."/>
            <person name="Tettelin H."/>
            <person name="Glass J.I."/>
            <person name="Rusch D."/>
            <person name="Podicherti R."/>
            <person name="Tsui H.-C.T."/>
            <person name="Winkler M.E."/>
        </authorList>
    </citation>
    <scope>NUCLEOTIDE SEQUENCE</scope>
</reference>
<evidence type="ECO:0000256" key="2">
    <source>
        <dbReference type="ARBA" id="ARBA00022884"/>
    </source>
</evidence>
<protein>
    <recommendedName>
        <fullName evidence="4">Pseudouridine synthase RsuA/RluA-like domain-containing protein</fullName>
    </recommendedName>
</protein>
<dbReference type="PANTHER" id="PTHR47683:SF3">
    <property type="entry name" value="RIBOSOMAL LARGE SUBUNIT PSEUDOURIDINE SYNTHASE B"/>
    <property type="match status" value="1"/>
</dbReference>
<dbReference type="GO" id="GO:0001522">
    <property type="term" value="P:pseudouridine synthesis"/>
    <property type="evidence" value="ECO:0007669"/>
    <property type="project" value="InterPro"/>
</dbReference>
<dbReference type="PANTHER" id="PTHR47683">
    <property type="entry name" value="PSEUDOURIDINE SYNTHASE FAMILY PROTEIN-RELATED"/>
    <property type="match status" value="1"/>
</dbReference>
<gene>
    <name evidence="5" type="ORF">METZ01_LOCUS78176</name>
</gene>
<dbReference type="AlphaFoldDB" id="A0A381UAR5"/>
<dbReference type="NCBIfam" id="TIGR00093">
    <property type="entry name" value="pseudouridine synthase"/>
    <property type="match status" value="1"/>
</dbReference>
<dbReference type="GO" id="GO:0006364">
    <property type="term" value="P:rRNA processing"/>
    <property type="evidence" value="ECO:0007669"/>
    <property type="project" value="UniProtKB-ARBA"/>
</dbReference>
<dbReference type="InterPro" id="IPR018496">
    <property type="entry name" value="PsdUridine_synth_RsuA/RluB_CS"/>
</dbReference>
<feature type="non-terminal residue" evidence="5">
    <location>
        <position position="1"/>
    </location>
</feature>
<feature type="domain" description="Pseudouridine synthase RsuA/RluA-like" evidence="4">
    <location>
        <begin position="17"/>
        <end position="145"/>
    </location>
</feature>
<comment type="similarity">
    <text evidence="1">Belongs to the pseudouridine synthase RsuA family.</text>
</comment>